<gene>
    <name evidence="4" type="ORF">FH972_010353</name>
</gene>
<dbReference type="InterPro" id="IPR005990">
    <property type="entry name" value="IMP_DH"/>
</dbReference>
<dbReference type="Proteomes" id="UP000327013">
    <property type="component" value="Chromosome 4"/>
</dbReference>
<sequence>MEEDGFAATKLFNHGYSYTYDDVIFLPHYIDFSTDNISLSTLLTRWVPLLSPILSSPMDTVTKGAMAAAWRPLVASISSTPTSPLLTRHLLSAPSSPDASPSSPLLPSAPPPTVSTHPTNLTPTPTCSSPRVALRPPSSSATSLDPTGR</sequence>
<dbReference type="GO" id="GO:0006183">
    <property type="term" value="P:GTP biosynthetic process"/>
    <property type="evidence" value="ECO:0007669"/>
    <property type="project" value="TreeGrafter"/>
</dbReference>
<dbReference type="GO" id="GO:0005737">
    <property type="term" value="C:cytoplasm"/>
    <property type="evidence" value="ECO:0007669"/>
    <property type="project" value="TreeGrafter"/>
</dbReference>
<evidence type="ECO:0000313" key="5">
    <source>
        <dbReference type="Proteomes" id="UP000327013"/>
    </source>
</evidence>
<dbReference type="PANTHER" id="PTHR11911:SF111">
    <property type="entry name" value="INOSINE-5'-MONOPHOSPHATE DEHYDROGENASE"/>
    <property type="match status" value="1"/>
</dbReference>
<dbReference type="OrthoDB" id="1715975at2759"/>
<dbReference type="InterPro" id="IPR001093">
    <property type="entry name" value="IMP_DH_GMPRt"/>
</dbReference>
<feature type="compositionally biased region" description="Polar residues" evidence="2">
    <location>
        <begin position="114"/>
        <end position="129"/>
    </location>
</feature>
<dbReference type="EMBL" id="CM017324">
    <property type="protein sequence ID" value="KAE8037794.1"/>
    <property type="molecule type" value="Genomic_DNA"/>
</dbReference>
<feature type="compositionally biased region" description="Low complexity" evidence="2">
    <location>
        <begin position="88"/>
        <end position="106"/>
    </location>
</feature>
<dbReference type="InterPro" id="IPR013785">
    <property type="entry name" value="Aldolase_TIM"/>
</dbReference>
<keyword evidence="5" id="KW-1185">Reference proteome</keyword>
<accession>A0A660KPR0</accession>
<organism evidence="4 5">
    <name type="scientific">Carpinus fangiana</name>
    <dbReference type="NCBI Taxonomy" id="176857"/>
    <lineage>
        <taxon>Eukaryota</taxon>
        <taxon>Viridiplantae</taxon>
        <taxon>Streptophyta</taxon>
        <taxon>Embryophyta</taxon>
        <taxon>Tracheophyta</taxon>
        <taxon>Spermatophyta</taxon>
        <taxon>Magnoliopsida</taxon>
        <taxon>eudicotyledons</taxon>
        <taxon>Gunneridae</taxon>
        <taxon>Pentapetalae</taxon>
        <taxon>rosids</taxon>
        <taxon>fabids</taxon>
        <taxon>Fagales</taxon>
        <taxon>Betulaceae</taxon>
        <taxon>Carpinus</taxon>
    </lineage>
</organism>
<evidence type="ECO:0000256" key="1">
    <source>
        <dbReference type="ARBA" id="ARBA00005502"/>
    </source>
</evidence>
<comment type="similarity">
    <text evidence="1">Belongs to the IMPDH/GMPR family.</text>
</comment>
<dbReference type="Pfam" id="PF00478">
    <property type="entry name" value="IMPDH"/>
    <property type="match status" value="1"/>
</dbReference>
<proteinExistence type="inferred from homology"/>
<feature type="compositionally biased region" description="Polar residues" evidence="2">
    <location>
        <begin position="137"/>
        <end position="149"/>
    </location>
</feature>
<dbReference type="Gene3D" id="3.20.20.70">
    <property type="entry name" value="Aldolase class I"/>
    <property type="match status" value="1"/>
</dbReference>
<evidence type="ECO:0000313" key="4">
    <source>
        <dbReference type="EMBL" id="KAE8037794.1"/>
    </source>
</evidence>
<dbReference type="GO" id="GO:0003938">
    <property type="term" value="F:IMP dehydrogenase activity"/>
    <property type="evidence" value="ECO:0007669"/>
    <property type="project" value="InterPro"/>
</dbReference>
<evidence type="ECO:0000259" key="3">
    <source>
        <dbReference type="Pfam" id="PF00478"/>
    </source>
</evidence>
<feature type="region of interest" description="Disordered" evidence="2">
    <location>
        <begin position="88"/>
        <end position="149"/>
    </location>
</feature>
<dbReference type="SUPFAM" id="SSF51412">
    <property type="entry name" value="Inosine monophosphate dehydrogenase (IMPDH)"/>
    <property type="match status" value="1"/>
</dbReference>
<protein>
    <recommendedName>
        <fullName evidence="3">IMP dehydrogenase/GMP reductase domain-containing protein</fullName>
    </recommendedName>
</protein>
<dbReference type="AlphaFoldDB" id="A0A660KPR0"/>
<name>A0A660KPR0_9ROSI</name>
<feature type="domain" description="IMP dehydrogenase/GMP reductase" evidence="3">
    <location>
        <begin position="18"/>
        <end position="69"/>
    </location>
</feature>
<evidence type="ECO:0000256" key="2">
    <source>
        <dbReference type="SAM" id="MobiDB-lite"/>
    </source>
</evidence>
<reference evidence="4 5" key="1">
    <citation type="submission" date="2019-06" db="EMBL/GenBank/DDBJ databases">
        <title>A chromosomal-level reference genome of Carpinus fangiana (Coryloideae, Betulaceae).</title>
        <authorList>
            <person name="Yang X."/>
            <person name="Wang Z."/>
            <person name="Zhang L."/>
            <person name="Hao G."/>
            <person name="Liu J."/>
            <person name="Yang Y."/>
        </authorList>
    </citation>
    <scope>NUCLEOTIDE SEQUENCE [LARGE SCALE GENOMIC DNA]</scope>
    <source>
        <strain evidence="4">Cfa_2016G</strain>
        <tissue evidence="4">Leaf</tissue>
    </source>
</reference>
<dbReference type="PANTHER" id="PTHR11911">
    <property type="entry name" value="INOSINE-5-MONOPHOSPHATE DEHYDROGENASE RELATED"/>
    <property type="match status" value="1"/>
</dbReference>